<dbReference type="SUPFAM" id="SSF51735">
    <property type="entry name" value="NAD(P)-binding Rossmann-fold domains"/>
    <property type="match status" value="1"/>
</dbReference>
<dbReference type="PANTHER" id="PTHR44196:SF1">
    <property type="entry name" value="DEHYDROGENASE_REDUCTASE SDR FAMILY MEMBER 7B"/>
    <property type="match status" value="1"/>
</dbReference>
<evidence type="ECO:0000313" key="5">
    <source>
        <dbReference type="EMBL" id="MFC4555774.1"/>
    </source>
</evidence>
<evidence type="ECO:0000256" key="3">
    <source>
        <dbReference type="RuleBase" id="RU000363"/>
    </source>
</evidence>
<comment type="caution">
    <text evidence="5">The sequence shown here is derived from an EMBL/GenBank/DDBJ whole genome shotgun (WGS) entry which is preliminary data.</text>
</comment>
<evidence type="ECO:0000256" key="2">
    <source>
        <dbReference type="ARBA" id="ARBA00023002"/>
    </source>
</evidence>
<dbReference type="RefSeq" id="WP_122824314.1">
    <property type="nucleotide sequence ID" value="NZ_CP033325.1"/>
</dbReference>
<reference evidence="6" key="1">
    <citation type="journal article" date="2019" name="Int. J. Syst. Evol. Microbiol.">
        <title>The Global Catalogue of Microorganisms (GCM) 10K type strain sequencing project: providing services to taxonomists for standard genome sequencing and annotation.</title>
        <authorList>
            <consortium name="The Broad Institute Genomics Platform"/>
            <consortium name="The Broad Institute Genome Sequencing Center for Infectious Disease"/>
            <person name="Wu L."/>
            <person name="Ma J."/>
        </authorList>
    </citation>
    <scope>NUCLEOTIDE SEQUENCE [LARGE SCALE GENOMIC DNA]</scope>
    <source>
        <strain evidence="6">JCM 3369</strain>
    </source>
</reference>
<evidence type="ECO:0000313" key="6">
    <source>
        <dbReference type="Proteomes" id="UP001595955"/>
    </source>
</evidence>
<dbReference type="InterPro" id="IPR036291">
    <property type="entry name" value="NAD(P)-bd_dom_sf"/>
</dbReference>
<dbReference type="InterPro" id="IPR057326">
    <property type="entry name" value="KR_dom"/>
</dbReference>
<dbReference type="PRINTS" id="PR00081">
    <property type="entry name" value="GDHRDH"/>
</dbReference>
<accession>A0ABV9DC05</accession>
<dbReference type="InterPro" id="IPR002347">
    <property type="entry name" value="SDR_fam"/>
</dbReference>
<feature type="domain" description="Ketoreductase" evidence="4">
    <location>
        <begin position="6"/>
        <end position="190"/>
    </location>
</feature>
<dbReference type="PRINTS" id="PR00080">
    <property type="entry name" value="SDRFAMILY"/>
</dbReference>
<dbReference type="SMART" id="SM00822">
    <property type="entry name" value="PKS_KR"/>
    <property type="match status" value="1"/>
</dbReference>
<evidence type="ECO:0000259" key="4">
    <source>
        <dbReference type="SMART" id="SM00822"/>
    </source>
</evidence>
<dbReference type="Proteomes" id="UP001595955">
    <property type="component" value="Unassembled WGS sequence"/>
</dbReference>
<organism evidence="5 6">
    <name type="scientific">Georgenia faecalis</name>
    <dbReference type="NCBI Taxonomy" id="2483799"/>
    <lineage>
        <taxon>Bacteria</taxon>
        <taxon>Bacillati</taxon>
        <taxon>Actinomycetota</taxon>
        <taxon>Actinomycetes</taxon>
        <taxon>Micrococcales</taxon>
        <taxon>Bogoriellaceae</taxon>
        <taxon>Georgenia</taxon>
    </lineage>
</organism>
<sequence>MEITGKVFVVTGGGNGIGRQVVRGLLARGARVAAVDVSETGLAETADLAHAAQRLTTHALDLTDRTAVEALPAAVVAAHGQVDGVLNIAGIIQPFVRVNDLTYEQIEKVMNVNFWGTVHMCKAFLPYLLERPSAALLNVASMGALAPVPGQSVYGASKAAVKLFTEGLYAELVDTPVAVTVVFPGAIATNITTNSGAAVPGRARSAKSSTTKTTSAAEAARMIIAAVERGAYRATLGNDARGLDLLARLSPRRATDMIAGKMKSLLGEPTSPR</sequence>
<keyword evidence="2 5" id="KW-0560">Oxidoreductase</keyword>
<dbReference type="PANTHER" id="PTHR44196">
    <property type="entry name" value="DEHYDROGENASE/REDUCTASE SDR FAMILY MEMBER 7B"/>
    <property type="match status" value="1"/>
</dbReference>
<protein>
    <submittedName>
        <fullName evidence="5">SDR family NAD(P)-dependent oxidoreductase</fullName>
        <ecNumber evidence="5">1.-.-.-</ecNumber>
    </submittedName>
</protein>
<dbReference type="GO" id="GO:0016491">
    <property type="term" value="F:oxidoreductase activity"/>
    <property type="evidence" value="ECO:0007669"/>
    <property type="project" value="UniProtKB-KW"/>
</dbReference>
<dbReference type="EMBL" id="JBHSGF010000007">
    <property type="protein sequence ID" value="MFC4555774.1"/>
    <property type="molecule type" value="Genomic_DNA"/>
</dbReference>
<proteinExistence type="inferred from homology"/>
<dbReference type="CDD" id="cd05233">
    <property type="entry name" value="SDR_c"/>
    <property type="match status" value="1"/>
</dbReference>
<evidence type="ECO:0000256" key="1">
    <source>
        <dbReference type="ARBA" id="ARBA00006484"/>
    </source>
</evidence>
<name>A0ABV9DC05_9MICO</name>
<dbReference type="EC" id="1.-.-.-" evidence="5"/>
<keyword evidence="6" id="KW-1185">Reference proteome</keyword>
<dbReference type="Pfam" id="PF00106">
    <property type="entry name" value="adh_short"/>
    <property type="match status" value="1"/>
</dbReference>
<comment type="similarity">
    <text evidence="1 3">Belongs to the short-chain dehydrogenases/reductases (SDR) family.</text>
</comment>
<dbReference type="Gene3D" id="3.40.50.720">
    <property type="entry name" value="NAD(P)-binding Rossmann-like Domain"/>
    <property type="match status" value="1"/>
</dbReference>
<gene>
    <name evidence="5" type="ORF">ACFO3F_11000</name>
</gene>